<evidence type="ECO:0000313" key="2">
    <source>
        <dbReference type="EMBL" id="VEV95238.1"/>
    </source>
</evidence>
<dbReference type="AlphaFoldDB" id="A0A653DXQ2"/>
<proteinExistence type="predicted"/>
<gene>
    <name evidence="2" type="ORF">PMYSY11_0191</name>
</gene>
<accession>A0A653DXQ2</accession>
<dbReference type="Pfam" id="PF13503">
    <property type="entry name" value="DUF4123"/>
    <property type="match status" value="1"/>
</dbReference>
<name>A0A653DXQ2_9PSED</name>
<reference evidence="2" key="1">
    <citation type="submission" date="2019-02" db="EMBL/GenBank/DDBJ databases">
        <authorList>
            <consortium name="Genoscope - CEA"/>
            <person name="William W."/>
        </authorList>
    </citation>
    <scope>NUCLEOTIDE SEQUENCE [LARGE SCALE GENOMIC DNA]</scope>
    <source>
        <strain evidence="2">YSy11</strain>
    </source>
</reference>
<dbReference type="InterPro" id="IPR025391">
    <property type="entry name" value="DUF4123"/>
</dbReference>
<sequence>MARVEMPGLSSDLPWQLSTYLLIDGVSVEQLLQCIYLWYENPDFELLYRTTALEPLADISPCLIRLSGPDDPGLRQFLSNAQQEWGYLIFSDASQAELMAHLRALLHVKVNGQPAYLRVADPATIDALLTLESSSHLLGPIVTMVTPDRISNQWRIHTRLQRHVTLKIPTPYTLTDEQVNALGAVSFRQSVIELNSYLLQSFPGYAEHLELDQRWQHIHTLATQAYAQGFCSALDITQYARIHALLGENALQEHHDIAALVLESSSRTPSQRIEFAAQIAQLRAQKLLPIPEQLSQGVVR</sequence>
<organism evidence="2">
    <name type="scientific">Pseudomonas marincola</name>
    <dbReference type="NCBI Taxonomy" id="437900"/>
    <lineage>
        <taxon>Bacteria</taxon>
        <taxon>Pseudomonadati</taxon>
        <taxon>Pseudomonadota</taxon>
        <taxon>Gammaproteobacteria</taxon>
        <taxon>Pseudomonadales</taxon>
        <taxon>Pseudomonadaceae</taxon>
        <taxon>Pseudomonas</taxon>
    </lineage>
</organism>
<dbReference type="EMBL" id="LR215729">
    <property type="protein sequence ID" value="VEV95238.1"/>
    <property type="molecule type" value="Genomic_DNA"/>
</dbReference>
<protein>
    <recommendedName>
        <fullName evidence="1">DUF4123 domain-containing protein</fullName>
    </recommendedName>
</protein>
<dbReference type="RefSeq" id="WP_150547315.1">
    <property type="nucleotide sequence ID" value="NZ_LR215729.2"/>
</dbReference>
<evidence type="ECO:0000259" key="1">
    <source>
        <dbReference type="Pfam" id="PF13503"/>
    </source>
</evidence>
<feature type="domain" description="DUF4123" evidence="1">
    <location>
        <begin position="20"/>
        <end position="130"/>
    </location>
</feature>